<evidence type="ECO:0000313" key="2">
    <source>
        <dbReference type="Proteomes" id="UP001500547"/>
    </source>
</evidence>
<reference evidence="2" key="1">
    <citation type="journal article" date="2019" name="Int. J. Syst. Evol. Microbiol.">
        <title>The Global Catalogue of Microorganisms (GCM) 10K type strain sequencing project: providing services to taxonomists for standard genome sequencing and annotation.</title>
        <authorList>
            <consortium name="The Broad Institute Genomics Platform"/>
            <consortium name="The Broad Institute Genome Sequencing Center for Infectious Disease"/>
            <person name="Wu L."/>
            <person name="Ma J."/>
        </authorList>
    </citation>
    <scope>NUCLEOTIDE SEQUENCE [LARGE SCALE GENOMIC DNA]</scope>
    <source>
        <strain evidence="2">JCM 18715</strain>
    </source>
</reference>
<keyword evidence="2" id="KW-1185">Reference proteome</keyword>
<gene>
    <name evidence="1" type="ORF">GCM10025770_23260</name>
</gene>
<dbReference type="Pfam" id="PF18944">
    <property type="entry name" value="DUF5691"/>
    <property type="match status" value="1"/>
</dbReference>
<proteinExistence type="predicted"/>
<comment type="caution">
    <text evidence="1">The sequence shown here is derived from an EMBL/GenBank/DDBJ whole genome shotgun (WGS) entry which is preliminary data.</text>
</comment>
<accession>A0ABP9QRT4</accession>
<evidence type="ECO:0000313" key="1">
    <source>
        <dbReference type="EMBL" id="GAA5166321.1"/>
    </source>
</evidence>
<evidence type="ECO:0008006" key="3">
    <source>
        <dbReference type="Google" id="ProtNLM"/>
    </source>
</evidence>
<dbReference type="RefSeq" id="WP_345533128.1">
    <property type="nucleotide sequence ID" value="NZ_BAABLD010000008.1"/>
</dbReference>
<name>A0ABP9QRT4_9RHOO</name>
<dbReference type="EMBL" id="BAABLD010000008">
    <property type="protein sequence ID" value="GAA5166321.1"/>
    <property type="molecule type" value="Genomic_DNA"/>
</dbReference>
<dbReference type="Proteomes" id="UP001500547">
    <property type="component" value="Unassembled WGS sequence"/>
</dbReference>
<organism evidence="1 2">
    <name type="scientific">Viridibacterium curvum</name>
    <dbReference type="NCBI Taxonomy" id="1101404"/>
    <lineage>
        <taxon>Bacteria</taxon>
        <taxon>Pseudomonadati</taxon>
        <taxon>Pseudomonadota</taxon>
        <taxon>Betaproteobacteria</taxon>
        <taxon>Rhodocyclales</taxon>
        <taxon>Rhodocyclaceae</taxon>
        <taxon>Viridibacterium</taxon>
    </lineage>
</organism>
<dbReference type="InterPro" id="IPR043746">
    <property type="entry name" value="DUF5691"/>
</dbReference>
<sequence>MSQLDQLATEVLLGTERRAPNLPALPDALSNLLDAACPADTATETRVLRAAGVLAACAAAGYVPPASQREAPAPSAAERLQPVADAALGEGLRQLLDAGPDALRAEACRLLTGAGSCLPPRLLPRALSLGQKTPALRGALLPVLGQRGDWLARQDAAWAWAVGAQEEVLDPALWEHGTLDQRKLYLDKLRRRDASAARTLLQTGFGQLDARERAALLEQLATGLDAADEDFLESLLADRSKEVRQLAGRLLSVLPASRYVARMGARMAACLAQERKLFRQVLTLDAPTAFGADWKDDALEETRAKSETLGDRAWWLYQIARALPMAWWPAQTGLTPAELIKWLPGTDWSEAVSRAWGEAMQREAAADWAEAFLVAPPIKGFLFDVFAFIECLPLAQREQHWLRLIEAGGRRFAMGDLLMRLLQNLPHEAELSADFVQRVLREVRKGLPSDSSKYDYNLRKALPEFVCHIPAASLKDVTDGWPMGRPDTEYFTETLAAVLAIVEQRRTLHSTLTQRKSP</sequence>
<protein>
    <recommendedName>
        <fullName evidence="3">HEAT repeat domain-containing protein</fullName>
    </recommendedName>
</protein>